<gene>
    <name evidence="1" type="ORF">JOC58_001171</name>
</gene>
<protein>
    <recommendedName>
        <fullName evidence="3">Glycosyl hydrolase</fullName>
    </recommendedName>
</protein>
<reference evidence="1 2" key="1">
    <citation type="submission" date="2023-07" db="EMBL/GenBank/DDBJ databases">
        <title>Genomic Encyclopedia of Type Strains, Phase IV (KMG-IV): sequencing the most valuable type-strain genomes for metagenomic binning, comparative biology and taxonomic classification.</title>
        <authorList>
            <person name="Goeker M."/>
        </authorList>
    </citation>
    <scope>NUCLEOTIDE SEQUENCE [LARGE SCALE GENOMIC DNA]</scope>
    <source>
        <strain evidence="1 2">DSM 22170</strain>
    </source>
</reference>
<organism evidence="1 2">
    <name type="scientific">Paenibacillus hunanensis</name>
    <dbReference type="NCBI Taxonomy" id="539262"/>
    <lineage>
        <taxon>Bacteria</taxon>
        <taxon>Bacillati</taxon>
        <taxon>Bacillota</taxon>
        <taxon>Bacilli</taxon>
        <taxon>Bacillales</taxon>
        <taxon>Paenibacillaceae</taxon>
        <taxon>Paenibacillus</taxon>
    </lineage>
</organism>
<evidence type="ECO:0000313" key="1">
    <source>
        <dbReference type="EMBL" id="MDR6243286.1"/>
    </source>
</evidence>
<keyword evidence="2" id="KW-1185">Reference proteome</keyword>
<name>A0ABU1IWH8_9BACL</name>
<comment type="caution">
    <text evidence="1">The sequence shown here is derived from an EMBL/GenBank/DDBJ whole genome shotgun (WGS) entry which is preliminary data.</text>
</comment>
<dbReference type="Proteomes" id="UP001185028">
    <property type="component" value="Unassembled WGS sequence"/>
</dbReference>
<dbReference type="RefSeq" id="WP_188775227.1">
    <property type="nucleotide sequence ID" value="NZ_BMMB01000004.1"/>
</dbReference>
<proteinExistence type="predicted"/>
<accession>A0ABU1IWH8</accession>
<evidence type="ECO:0000313" key="2">
    <source>
        <dbReference type="Proteomes" id="UP001185028"/>
    </source>
</evidence>
<dbReference type="EMBL" id="JAVDQH010000003">
    <property type="protein sequence ID" value="MDR6243286.1"/>
    <property type="molecule type" value="Genomic_DNA"/>
</dbReference>
<sequence>MEQQTRMNLGYQQPYRWQDHFQAYEDKLEQCEPLESLWNLARRLRLLTRLVEHYRAYQQPYGAIHDPYSEQERYYSTPSYALAAAVLVSQGRTDLLESAASALTCSIQALVEQRAPDGHPDFFPIMIMGAYRILKPLLPQQALHWQQQLQQIEPEATYVFTMSKMNNPNRMINWNAIMLSGEYMRYAEGLSGKDTRWMDTYLQRYHVPRFTSLGLYQDGPLNMPNCPFAYDIVTRYHLTLMQLAGYAGETADVVQELLWRGARSSLLMLSPLGEWPTRGRSSQHQWNEATAALIFTVQAIREAKQGQSKLSGAFRQAADLTWEAIERWQTEAGDLHIVRNYYTPEQRHGYEIYTNHTCYNLWTAAALAYAIDYGEELESITPYPTPALCTSYTLETDGWFQTILSGVAGQQLVWHTALNDPYNIPGLSRIHRAGISGLIGPSSAGYRDQGFTRFAEGEVFPLIHAPAWQTEDGAWHQLADGIRTTVPFDCDAGVDPSDGGGGYRIVEARHEEQMARLVLEWSGPLPGGVRQIQAIYEQRPGIVQVSYRMMDADHSSIRRLGAWIPLFMYDGKEAAVLEVSKTLESTLEVDTAIESLHLRYSNGRLSLRCLTPGSTMSFPPEASHVASRNGLLKGVRLESTQDSSCIAYELRLEKHDPSL</sequence>
<evidence type="ECO:0008006" key="3">
    <source>
        <dbReference type="Google" id="ProtNLM"/>
    </source>
</evidence>